<dbReference type="OrthoDB" id="676979at2759"/>
<dbReference type="PANTHER" id="PTHR48059:SF4">
    <property type="entry name" value="POLYGALACTURONASE INHIBITOR 1-RELATED"/>
    <property type="match status" value="1"/>
</dbReference>
<feature type="domain" description="Leucine-rich repeat-containing N-terminal plant-type" evidence="9">
    <location>
        <begin position="68"/>
        <end position="105"/>
    </location>
</feature>
<dbReference type="InterPro" id="IPR032675">
    <property type="entry name" value="LRR_dom_sf"/>
</dbReference>
<dbReference type="AlphaFoldDB" id="A0A8T3BVP6"/>
<keyword evidence="8" id="KW-1133">Transmembrane helix</keyword>
<evidence type="ECO:0000256" key="5">
    <source>
        <dbReference type="ARBA" id="ARBA00022737"/>
    </source>
</evidence>
<dbReference type="SUPFAM" id="SSF52058">
    <property type="entry name" value="L domain-like"/>
    <property type="match status" value="1"/>
</dbReference>
<evidence type="ECO:0000259" key="9">
    <source>
        <dbReference type="Pfam" id="PF08263"/>
    </source>
</evidence>
<evidence type="ECO:0000256" key="6">
    <source>
        <dbReference type="ARBA" id="ARBA00023136"/>
    </source>
</evidence>
<reference evidence="10" key="1">
    <citation type="journal article" date="2022" name="Front. Genet.">
        <title>Chromosome-Scale Assembly of the Dendrobium nobile Genome Provides Insights Into the Molecular Mechanism of the Biosynthesis of the Medicinal Active Ingredient of Dendrobium.</title>
        <authorList>
            <person name="Xu Q."/>
            <person name="Niu S.-C."/>
            <person name="Li K.-L."/>
            <person name="Zheng P.-J."/>
            <person name="Zhang X.-J."/>
            <person name="Jia Y."/>
            <person name="Liu Y."/>
            <person name="Niu Y.-X."/>
            <person name="Yu L.-H."/>
            <person name="Chen D.-F."/>
            <person name="Zhang G.-Q."/>
        </authorList>
    </citation>
    <scope>NUCLEOTIDE SEQUENCE</scope>
    <source>
        <tissue evidence="10">Leaf</tissue>
    </source>
</reference>
<keyword evidence="3" id="KW-0433">Leucine-rich repeat</keyword>
<dbReference type="InterPro" id="IPR051848">
    <property type="entry name" value="PGIP"/>
</dbReference>
<dbReference type="PROSITE" id="PS51450">
    <property type="entry name" value="LRR"/>
    <property type="match status" value="1"/>
</dbReference>
<name>A0A8T3BVP6_DENNO</name>
<comment type="subcellular location">
    <subcellularLocation>
        <location evidence="1">Cell envelope</location>
    </subcellularLocation>
    <subcellularLocation>
        <location evidence="2">Membrane</location>
    </subcellularLocation>
</comment>
<dbReference type="Gene3D" id="3.80.10.10">
    <property type="entry name" value="Ribonuclease Inhibitor"/>
    <property type="match status" value="1"/>
</dbReference>
<gene>
    <name evidence="10" type="ORF">KFK09_007034</name>
</gene>
<evidence type="ECO:0000256" key="2">
    <source>
        <dbReference type="ARBA" id="ARBA00004370"/>
    </source>
</evidence>
<dbReference type="SMR" id="A0A8T3BVP6"/>
<accession>A0A8T3BVP6</accession>
<sequence length="383" mass="41826">MCCKDVEAVYDLLSSSTHLLPDKYKPHAITQPTTLSKERAANIAIMSSTFIYILLFLPFLIAADKCNKYDKRALLSIKSAFNNAYHFASWTSSAACCDWYGIECDPTVPGSDGSRVTGLFVIDDSTITGSIPSAVGDLPFLTSLRFHKLPNLTGNIPSSITRLTRLSILLLSWNSLSGPIPSFLSQIPSLTDIDLSFNKFSGSIPPELAKLPSIQQIDFSRNRLTGSIPAEFGNFNKSSPPDLILNHNNLSGDLPVSLGVPVWGKIDLSRNNLTGDASFLFGAGKSTRYIDLSRNEFAFDLSRVTFPVNLTVLDLNHNKITGSIPAQINQVDPTYFPVFNVSYNRLCGEIPAGPITAMFGVDSYFHNKCLCGSPLPPCTSRQI</sequence>
<keyword evidence="6 8" id="KW-0472">Membrane</keyword>
<protein>
    <recommendedName>
        <fullName evidence="9">Leucine-rich repeat-containing N-terminal plant-type domain-containing protein</fullName>
    </recommendedName>
</protein>
<evidence type="ECO:0000256" key="8">
    <source>
        <dbReference type="SAM" id="Phobius"/>
    </source>
</evidence>
<keyword evidence="4" id="KW-0732">Signal</keyword>
<evidence type="ECO:0000256" key="3">
    <source>
        <dbReference type="ARBA" id="ARBA00022614"/>
    </source>
</evidence>
<comment type="similarity">
    <text evidence="7">Belongs to the polygalacturonase-inhibiting protein family.</text>
</comment>
<keyword evidence="8" id="KW-0812">Transmembrane</keyword>
<feature type="transmembrane region" description="Helical" evidence="8">
    <location>
        <begin position="43"/>
        <end position="63"/>
    </location>
</feature>
<dbReference type="Proteomes" id="UP000829196">
    <property type="component" value="Unassembled WGS sequence"/>
</dbReference>
<organism evidence="10 11">
    <name type="scientific">Dendrobium nobile</name>
    <name type="common">Orchid</name>
    <dbReference type="NCBI Taxonomy" id="94219"/>
    <lineage>
        <taxon>Eukaryota</taxon>
        <taxon>Viridiplantae</taxon>
        <taxon>Streptophyta</taxon>
        <taxon>Embryophyta</taxon>
        <taxon>Tracheophyta</taxon>
        <taxon>Spermatophyta</taxon>
        <taxon>Magnoliopsida</taxon>
        <taxon>Liliopsida</taxon>
        <taxon>Asparagales</taxon>
        <taxon>Orchidaceae</taxon>
        <taxon>Epidendroideae</taxon>
        <taxon>Malaxideae</taxon>
        <taxon>Dendrobiinae</taxon>
        <taxon>Dendrobium</taxon>
    </lineage>
</organism>
<dbReference type="GO" id="GO:0016020">
    <property type="term" value="C:membrane"/>
    <property type="evidence" value="ECO:0007669"/>
    <property type="project" value="UniProtKB-SubCell"/>
</dbReference>
<evidence type="ECO:0000313" key="11">
    <source>
        <dbReference type="Proteomes" id="UP000829196"/>
    </source>
</evidence>
<comment type="caution">
    <text evidence="10">The sequence shown here is derived from an EMBL/GenBank/DDBJ whole genome shotgun (WGS) entry which is preliminary data.</text>
</comment>
<dbReference type="FunFam" id="3.80.10.10:FF:000400">
    <property type="entry name" value="Nuclear pore complex protein NUP107"/>
    <property type="match status" value="1"/>
</dbReference>
<dbReference type="Pfam" id="PF08263">
    <property type="entry name" value="LRRNT_2"/>
    <property type="match status" value="1"/>
</dbReference>
<proteinExistence type="inferred from homology"/>
<keyword evidence="11" id="KW-1185">Reference proteome</keyword>
<evidence type="ECO:0000313" key="10">
    <source>
        <dbReference type="EMBL" id="KAI0519583.1"/>
    </source>
</evidence>
<evidence type="ECO:0000256" key="7">
    <source>
        <dbReference type="ARBA" id="ARBA00038043"/>
    </source>
</evidence>
<evidence type="ECO:0000256" key="4">
    <source>
        <dbReference type="ARBA" id="ARBA00022729"/>
    </source>
</evidence>
<evidence type="ECO:0000256" key="1">
    <source>
        <dbReference type="ARBA" id="ARBA00004196"/>
    </source>
</evidence>
<dbReference type="Pfam" id="PF00560">
    <property type="entry name" value="LRR_1"/>
    <property type="match status" value="4"/>
</dbReference>
<dbReference type="InterPro" id="IPR001611">
    <property type="entry name" value="Leu-rich_rpt"/>
</dbReference>
<dbReference type="EMBL" id="JAGYWB010000006">
    <property type="protein sequence ID" value="KAI0519583.1"/>
    <property type="molecule type" value="Genomic_DNA"/>
</dbReference>
<dbReference type="InterPro" id="IPR013210">
    <property type="entry name" value="LRR_N_plant-typ"/>
</dbReference>
<dbReference type="PANTHER" id="PTHR48059">
    <property type="entry name" value="POLYGALACTURONASE INHIBITOR 1"/>
    <property type="match status" value="1"/>
</dbReference>
<keyword evidence="5" id="KW-0677">Repeat</keyword>